<evidence type="ECO:0000313" key="6">
    <source>
        <dbReference type="EMBL" id="MBB5936567.1"/>
    </source>
</evidence>
<keyword evidence="7" id="KW-1185">Reference proteome</keyword>
<feature type="domain" description="HTH tetR-type" evidence="5">
    <location>
        <begin position="6"/>
        <end position="66"/>
    </location>
</feature>
<organism evidence="6 7">
    <name type="scientific">Streptomyces zagrosensis</name>
    <dbReference type="NCBI Taxonomy" id="1042984"/>
    <lineage>
        <taxon>Bacteria</taxon>
        <taxon>Bacillati</taxon>
        <taxon>Actinomycetota</taxon>
        <taxon>Actinomycetes</taxon>
        <taxon>Kitasatosporales</taxon>
        <taxon>Streptomycetaceae</taxon>
        <taxon>Streptomyces</taxon>
    </lineage>
</organism>
<evidence type="ECO:0000256" key="4">
    <source>
        <dbReference type="PROSITE-ProRule" id="PRU00335"/>
    </source>
</evidence>
<dbReference type="AlphaFoldDB" id="A0A7W9QC96"/>
<dbReference type="Pfam" id="PF00440">
    <property type="entry name" value="TetR_N"/>
    <property type="match status" value="1"/>
</dbReference>
<evidence type="ECO:0000259" key="5">
    <source>
        <dbReference type="PROSITE" id="PS50977"/>
    </source>
</evidence>
<dbReference type="PRINTS" id="PR00455">
    <property type="entry name" value="HTHTETR"/>
</dbReference>
<dbReference type="InterPro" id="IPR001647">
    <property type="entry name" value="HTH_TetR"/>
</dbReference>
<evidence type="ECO:0000313" key="7">
    <source>
        <dbReference type="Proteomes" id="UP000588098"/>
    </source>
</evidence>
<dbReference type="Pfam" id="PF16925">
    <property type="entry name" value="TetR_C_13"/>
    <property type="match status" value="1"/>
</dbReference>
<dbReference type="RefSeq" id="WP_184573129.1">
    <property type="nucleotide sequence ID" value="NZ_JACHJL010000008.1"/>
</dbReference>
<dbReference type="InterPro" id="IPR036271">
    <property type="entry name" value="Tet_transcr_reg_TetR-rel_C_sf"/>
</dbReference>
<keyword evidence="3" id="KW-0804">Transcription</keyword>
<accession>A0A7W9QC96</accession>
<dbReference type="GO" id="GO:0003677">
    <property type="term" value="F:DNA binding"/>
    <property type="evidence" value="ECO:0007669"/>
    <property type="project" value="UniProtKB-UniRule"/>
</dbReference>
<dbReference type="SUPFAM" id="SSF46689">
    <property type="entry name" value="Homeodomain-like"/>
    <property type="match status" value="1"/>
</dbReference>
<keyword evidence="2 4" id="KW-0238">DNA-binding</keyword>
<sequence length="192" mass="20926">MGRTKEFDPDAALRAAMDLFWRKGYEATSMQDLVEHLGLGRGSIYGTFGGKRELYLKAMDRYGEDAREAIVGRLSGAGSGLAAVRDMVRYYAESALKDADHKGCLMTNTAVELPADQGASRRVAASLETLETAIMGALVRARAEGELAQDKDPASLARFLVTLLQGIRVVGKTPVRQRFLDDTVERALTLLD</sequence>
<dbReference type="PANTHER" id="PTHR47506:SF1">
    <property type="entry name" value="HTH-TYPE TRANSCRIPTIONAL REGULATOR YJDC"/>
    <property type="match status" value="1"/>
</dbReference>
<evidence type="ECO:0000256" key="1">
    <source>
        <dbReference type="ARBA" id="ARBA00023015"/>
    </source>
</evidence>
<dbReference type="Gene3D" id="1.10.357.10">
    <property type="entry name" value="Tetracycline Repressor, domain 2"/>
    <property type="match status" value="1"/>
</dbReference>
<comment type="caution">
    <text evidence="6">The sequence shown here is derived from an EMBL/GenBank/DDBJ whole genome shotgun (WGS) entry which is preliminary data.</text>
</comment>
<dbReference type="InterPro" id="IPR009057">
    <property type="entry name" value="Homeodomain-like_sf"/>
</dbReference>
<keyword evidence="1" id="KW-0805">Transcription regulation</keyword>
<dbReference type="Gene3D" id="1.10.10.60">
    <property type="entry name" value="Homeodomain-like"/>
    <property type="match status" value="1"/>
</dbReference>
<evidence type="ECO:0000256" key="3">
    <source>
        <dbReference type="ARBA" id="ARBA00023163"/>
    </source>
</evidence>
<proteinExistence type="predicted"/>
<name>A0A7W9QC96_9ACTN</name>
<feature type="DNA-binding region" description="H-T-H motif" evidence="4">
    <location>
        <begin position="29"/>
        <end position="48"/>
    </location>
</feature>
<gene>
    <name evidence="6" type="ORF">FHS42_003642</name>
</gene>
<dbReference type="EMBL" id="JACHJL010000008">
    <property type="protein sequence ID" value="MBB5936567.1"/>
    <property type="molecule type" value="Genomic_DNA"/>
</dbReference>
<dbReference type="PROSITE" id="PS50977">
    <property type="entry name" value="HTH_TETR_2"/>
    <property type="match status" value="1"/>
</dbReference>
<dbReference type="Proteomes" id="UP000588098">
    <property type="component" value="Unassembled WGS sequence"/>
</dbReference>
<evidence type="ECO:0000256" key="2">
    <source>
        <dbReference type="ARBA" id="ARBA00023125"/>
    </source>
</evidence>
<dbReference type="PANTHER" id="PTHR47506">
    <property type="entry name" value="TRANSCRIPTIONAL REGULATORY PROTEIN"/>
    <property type="match status" value="1"/>
</dbReference>
<dbReference type="InterPro" id="IPR011075">
    <property type="entry name" value="TetR_C"/>
</dbReference>
<protein>
    <submittedName>
        <fullName evidence="6">TetR/AcrR family transcriptional repressor of nem operon</fullName>
    </submittedName>
</protein>
<dbReference type="SUPFAM" id="SSF48498">
    <property type="entry name" value="Tetracyclin repressor-like, C-terminal domain"/>
    <property type="match status" value="1"/>
</dbReference>
<reference evidence="6 7" key="1">
    <citation type="submission" date="2020-08" db="EMBL/GenBank/DDBJ databases">
        <title>Genomic Encyclopedia of Type Strains, Phase III (KMG-III): the genomes of soil and plant-associated and newly described type strains.</title>
        <authorList>
            <person name="Whitman W."/>
        </authorList>
    </citation>
    <scope>NUCLEOTIDE SEQUENCE [LARGE SCALE GENOMIC DNA]</scope>
    <source>
        <strain evidence="6 7">CECT 8305</strain>
    </source>
</reference>